<accession>A0A9X8Y854</accession>
<proteinExistence type="inferred from homology"/>
<dbReference type="InterPro" id="IPR029052">
    <property type="entry name" value="Metallo-depent_PP-like"/>
</dbReference>
<comment type="caution">
    <text evidence="4">The sequence shown here is derived from an EMBL/GenBank/DDBJ whole genome shotgun (WGS) entry which is preliminary data.</text>
</comment>
<reference evidence="4 5" key="1">
    <citation type="submission" date="2019-03" db="EMBL/GenBank/DDBJ databases">
        <title>Genomic Encyclopedia of Type Strains, Phase IV (KMG-IV): sequencing the most valuable type-strain genomes for metagenomic binning, comparative biology and taxonomic classification.</title>
        <authorList>
            <person name="Goeker M."/>
        </authorList>
    </citation>
    <scope>NUCLEOTIDE SEQUENCE [LARGE SCALE GENOMIC DNA]</scope>
    <source>
        <strain evidence="4 5">DSM 100433</strain>
    </source>
</reference>
<gene>
    <name evidence="4" type="ORF">EDD78_107127</name>
</gene>
<evidence type="ECO:0000313" key="5">
    <source>
        <dbReference type="Proteomes" id="UP000294682"/>
    </source>
</evidence>
<dbReference type="Proteomes" id="UP000294682">
    <property type="component" value="Unassembled WGS sequence"/>
</dbReference>
<organism evidence="4 5">
    <name type="scientific">Harryflintia acetispora</name>
    <dbReference type="NCBI Taxonomy" id="1849041"/>
    <lineage>
        <taxon>Bacteria</taxon>
        <taxon>Bacillati</taxon>
        <taxon>Bacillota</taxon>
        <taxon>Clostridia</taxon>
        <taxon>Eubacteriales</taxon>
        <taxon>Oscillospiraceae</taxon>
        <taxon>Harryflintia</taxon>
    </lineage>
</organism>
<keyword evidence="5" id="KW-1185">Reference proteome</keyword>
<sequence length="159" mass="17826">MRIVAVGDTHRDFMGLRELIEQQMDSTDLFIHTGDGERELDDIRSLYPELPLRAVCGNCDLYSSDPQVDLIDAGGVKIFVTHGHGFGVKYSVEELEQNARRLGAAIVLFGHTHCQYYRYDEGLHLLNPGSLSHPRGTSRGYAVIEIQNGQILCNLVQLR</sequence>
<feature type="domain" description="Calcineurin-like phosphoesterase" evidence="3">
    <location>
        <begin position="1"/>
        <end position="148"/>
    </location>
</feature>
<evidence type="ECO:0000256" key="1">
    <source>
        <dbReference type="ARBA" id="ARBA00008950"/>
    </source>
</evidence>
<dbReference type="EC" id="3.1.4.-" evidence="2"/>
<comment type="cofactor">
    <cofactor evidence="2">
        <name>a divalent metal cation</name>
        <dbReference type="ChEBI" id="CHEBI:60240"/>
    </cofactor>
</comment>
<evidence type="ECO:0000256" key="2">
    <source>
        <dbReference type="RuleBase" id="RU362039"/>
    </source>
</evidence>
<comment type="similarity">
    <text evidence="1 2">Belongs to the metallophosphoesterase superfamily. YfcE family.</text>
</comment>
<dbReference type="NCBIfam" id="TIGR00040">
    <property type="entry name" value="yfcE"/>
    <property type="match status" value="1"/>
</dbReference>
<keyword evidence="2" id="KW-0479">Metal-binding</keyword>
<dbReference type="GO" id="GO:0046872">
    <property type="term" value="F:metal ion binding"/>
    <property type="evidence" value="ECO:0007669"/>
    <property type="project" value="UniProtKB-KW"/>
</dbReference>
<dbReference type="AlphaFoldDB" id="A0A9X8Y854"/>
<evidence type="ECO:0000313" key="4">
    <source>
        <dbReference type="EMBL" id="TCL43025.1"/>
    </source>
</evidence>
<evidence type="ECO:0000259" key="3">
    <source>
        <dbReference type="Pfam" id="PF12850"/>
    </source>
</evidence>
<dbReference type="GO" id="GO:0016787">
    <property type="term" value="F:hydrolase activity"/>
    <property type="evidence" value="ECO:0007669"/>
    <property type="project" value="UniProtKB-UniRule"/>
</dbReference>
<dbReference type="InterPro" id="IPR024654">
    <property type="entry name" value="Calcineurin-like_PHP_lpxH"/>
</dbReference>
<dbReference type="InterPro" id="IPR000979">
    <property type="entry name" value="Phosphodiesterase_MJ0936/Vps29"/>
</dbReference>
<dbReference type="SUPFAM" id="SSF56300">
    <property type="entry name" value="Metallo-dependent phosphatases"/>
    <property type="match status" value="1"/>
</dbReference>
<protein>
    <recommendedName>
        <fullName evidence="2">Phosphoesterase</fullName>
        <ecNumber evidence="2">3.1.4.-</ecNumber>
    </recommendedName>
</protein>
<dbReference type="EMBL" id="SLUK01000007">
    <property type="protein sequence ID" value="TCL43025.1"/>
    <property type="molecule type" value="Genomic_DNA"/>
</dbReference>
<dbReference type="Gene3D" id="3.60.21.10">
    <property type="match status" value="1"/>
</dbReference>
<dbReference type="PANTHER" id="PTHR11124">
    <property type="entry name" value="VACUOLAR SORTING PROTEIN VPS29"/>
    <property type="match status" value="1"/>
</dbReference>
<name>A0A9X8Y854_9FIRM</name>
<dbReference type="Pfam" id="PF12850">
    <property type="entry name" value="Metallophos_2"/>
    <property type="match status" value="1"/>
</dbReference>
<dbReference type="RefSeq" id="WP_159449045.1">
    <property type="nucleotide sequence ID" value="NZ_JADNAH010000002.1"/>
</dbReference>